<gene>
    <name evidence="3" type="primary">zgc:162297</name>
</gene>
<proteinExistence type="inferred from homology"/>
<dbReference type="InterPro" id="IPR011060">
    <property type="entry name" value="RibuloseP-bd_barrel"/>
</dbReference>
<comment type="similarity">
    <text evidence="1">Belongs to the BtpA family.</text>
</comment>
<dbReference type="PANTHER" id="PTHR21381">
    <property type="entry name" value="ZGC:162297"/>
    <property type="match status" value="1"/>
</dbReference>
<keyword evidence="2" id="KW-1185">Reference proteome</keyword>
<dbReference type="AlphaFoldDB" id="A0A6P8FQN6"/>
<dbReference type="InterPro" id="IPR005137">
    <property type="entry name" value="BtpA"/>
</dbReference>
<dbReference type="OrthoDB" id="10045006at2759"/>
<dbReference type="GeneID" id="105889162"/>
<dbReference type="Proteomes" id="UP000515152">
    <property type="component" value="Chromosome 6"/>
</dbReference>
<dbReference type="PIRSF" id="PIRSF005956">
    <property type="entry name" value="BtpA"/>
    <property type="match status" value="1"/>
</dbReference>
<reference evidence="3" key="1">
    <citation type="submission" date="2025-08" db="UniProtKB">
        <authorList>
            <consortium name="RefSeq"/>
        </authorList>
    </citation>
    <scope>IDENTIFICATION</scope>
</reference>
<name>A0A6P8FQN6_CLUHA</name>
<organism evidence="2 3">
    <name type="scientific">Clupea harengus</name>
    <name type="common">Atlantic herring</name>
    <dbReference type="NCBI Taxonomy" id="7950"/>
    <lineage>
        <taxon>Eukaryota</taxon>
        <taxon>Metazoa</taxon>
        <taxon>Chordata</taxon>
        <taxon>Craniata</taxon>
        <taxon>Vertebrata</taxon>
        <taxon>Euteleostomi</taxon>
        <taxon>Actinopterygii</taxon>
        <taxon>Neopterygii</taxon>
        <taxon>Teleostei</taxon>
        <taxon>Clupei</taxon>
        <taxon>Clupeiformes</taxon>
        <taxon>Clupeoidei</taxon>
        <taxon>Clupeidae</taxon>
        <taxon>Clupea</taxon>
    </lineage>
</organism>
<dbReference type="PANTHER" id="PTHR21381:SF3">
    <property type="entry name" value="SGC REGION PROTEIN SGCQ-RELATED"/>
    <property type="match status" value="1"/>
</dbReference>
<dbReference type="RefSeq" id="XP_031425472.1">
    <property type="nucleotide sequence ID" value="XM_031569612.2"/>
</dbReference>
<evidence type="ECO:0000256" key="1">
    <source>
        <dbReference type="ARBA" id="ARBA00006007"/>
    </source>
</evidence>
<protein>
    <submittedName>
        <fullName evidence="3">Uncharacterized protein F13E9.13, mitochondrial isoform X1</fullName>
    </submittedName>
</protein>
<evidence type="ECO:0000313" key="3">
    <source>
        <dbReference type="RefSeq" id="XP_031425472.1"/>
    </source>
</evidence>
<dbReference type="SUPFAM" id="SSF51366">
    <property type="entry name" value="Ribulose-phoshate binding barrel"/>
    <property type="match status" value="1"/>
</dbReference>
<evidence type="ECO:0000313" key="2">
    <source>
        <dbReference type="Proteomes" id="UP000515152"/>
    </source>
</evidence>
<accession>A0A6P8FQN6</accession>
<dbReference type="NCBIfam" id="TIGR00259">
    <property type="entry name" value="thylakoid_BtpA"/>
    <property type="match status" value="1"/>
</dbReference>
<sequence length="291" mass="31541">MTSLKIIPIFTSRPLLIMKFVELFGRLKSVVIGMIHVRALPGTPLNTATVSEIVEEACREVEIYQSAGVVRAPTIDGLIIENMHDIPYTFDVGPEICASMTAICAEVRRFCPSLPLGVQVLSAANQPALAIALASGLNFIRAEGYVFSHVADEGLLNACAGDLLRYRKKIGADHLQIFTDIKKKHSSHSITADVSIIETAKAAEFFLSDGLVITGTATGVQADPVELREVAQAVGIPVLIGSGVTQDNVQHYLDANAMIIGSHFKRGGYWANAVDPERVKRFMGRVDELRK</sequence>
<dbReference type="Pfam" id="PF03437">
    <property type="entry name" value="BtpA"/>
    <property type="match status" value="1"/>
</dbReference>